<feature type="region of interest" description="Disordered" evidence="5">
    <location>
        <begin position="150"/>
        <end position="193"/>
    </location>
</feature>
<feature type="signal peptide" evidence="6">
    <location>
        <begin position="1"/>
        <end position="31"/>
    </location>
</feature>
<sequence>MRRTILTTVLTTGVLAGVVATTLALPAAAGAGPSVPDGNLAKSVRSIGTGNTVRDIDLSKAVIDLEEESADGAQVTVRISADVLFDFGEATLTGTARRRLAELAPRLRGAKGTVQVSGHTDSIGDEGVNLALSRRRADAVKAALTGALGETGPSIRAKGYGETKPVAPNEQGGKDDPAGRAKNRRVEITYEKG</sequence>
<feature type="domain" description="OmpA-like" evidence="7">
    <location>
        <begin position="72"/>
        <end position="193"/>
    </location>
</feature>
<gene>
    <name evidence="8" type="ORF">SAMN05443665_1006183</name>
</gene>
<evidence type="ECO:0000256" key="5">
    <source>
        <dbReference type="SAM" id="MobiDB-lite"/>
    </source>
</evidence>
<accession>A0A239FUU3</accession>
<evidence type="ECO:0000256" key="1">
    <source>
        <dbReference type="ARBA" id="ARBA00004442"/>
    </source>
</evidence>
<evidence type="ECO:0000313" key="9">
    <source>
        <dbReference type="Proteomes" id="UP000198318"/>
    </source>
</evidence>
<evidence type="ECO:0000259" key="7">
    <source>
        <dbReference type="PROSITE" id="PS51123"/>
    </source>
</evidence>
<dbReference type="SUPFAM" id="SSF103088">
    <property type="entry name" value="OmpA-like"/>
    <property type="match status" value="1"/>
</dbReference>
<dbReference type="AlphaFoldDB" id="A0A239FUU3"/>
<dbReference type="OrthoDB" id="5166631at2"/>
<keyword evidence="6" id="KW-0732">Signal</keyword>
<dbReference type="PROSITE" id="PS51123">
    <property type="entry name" value="OMPA_2"/>
    <property type="match status" value="1"/>
</dbReference>
<feature type="chain" id="PRO_5012353661" evidence="6">
    <location>
        <begin position="32"/>
        <end position="193"/>
    </location>
</feature>
<feature type="compositionally biased region" description="Basic and acidic residues" evidence="5">
    <location>
        <begin position="172"/>
        <end position="193"/>
    </location>
</feature>
<dbReference type="EMBL" id="FZOR01000006">
    <property type="protein sequence ID" value="SNS60651.1"/>
    <property type="molecule type" value="Genomic_DNA"/>
</dbReference>
<dbReference type="InterPro" id="IPR036737">
    <property type="entry name" value="OmpA-like_sf"/>
</dbReference>
<reference evidence="8 9" key="1">
    <citation type="submission" date="2017-06" db="EMBL/GenBank/DDBJ databases">
        <authorList>
            <person name="Kim H.J."/>
            <person name="Triplett B.A."/>
        </authorList>
    </citation>
    <scope>NUCLEOTIDE SEQUENCE [LARGE SCALE GENOMIC DNA]</scope>
    <source>
        <strain evidence="8 9">DSM 44715</strain>
    </source>
</reference>
<dbReference type="Proteomes" id="UP000198318">
    <property type="component" value="Unassembled WGS sequence"/>
</dbReference>
<protein>
    <submittedName>
        <fullName evidence="8">OmpA family protein</fullName>
    </submittedName>
</protein>
<dbReference type="PRINTS" id="PR01021">
    <property type="entry name" value="OMPADOMAIN"/>
</dbReference>
<proteinExistence type="predicted"/>
<evidence type="ECO:0000256" key="3">
    <source>
        <dbReference type="ARBA" id="ARBA00023237"/>
    </source>
</evidence>
<evidence type="ECO:0000256" key="6">
    <source>
        <dbReference type="SAM" id="SignalP"/>
    </source>
</evidence>
<name>A0A239FUU3_9ACTN</name>
<keyword evidence="2 4" id="KW-0472">Membrane</keyword>
<evidence type="ECO:0000313" key="8">
    <source>
        <dbReference type="EMBL" id="SNS60651.1"/>
    </source>
</evidence>
<dbReference type="InterPro" id="IPR050330">
    <property type="entry name" value="Bact_OuterMem_StrucFunc"/>
</dbReference>
<keyword evidence="3" id="KW-0998">Cell outer membrane</keyword>
<dbReference type="PANTHER" id="PTHR30329:SF21">
    <property type="entry name" value="LIPOPROTEIN YIAD-RELATED"/>
    <property type="match status" value="1"/>
</dbReference>
<dbReference type="CDD" id="cd07185">
    <property type="entry name" value="OmpA_C-like"/>
    <property type="match status" value="1"/>
</dbReference>
<dbReference type="InterPro" id="IPR006665">
    <property type="entry name" value="OmpA-like"/>
</dbReference>
<dbReference type="InterPro" id="IPR006664">
    <property type="entry name" value="OMP_bac"/>
</dbReference>
<dbReference type="RefSeq" id="WP_143227928.1">
    <property type="nucleotide sequence ID" value="NZ_FZOR01000006.1"/>
</dbReference>
<dbReference type="PANTHER" id="PTHR30329">
    <property type="entry name" value="STATOR ELEMENT OF FLAGELLAR MOTOR COMPLEX"/>
    <property type="match status" value="1"/>
</dbReference>
<evidence type="ECO:0000256" key="4">
    <source>
        <dbReference type="PROSITE-ProRule" id="PRU00473"/>
    </source>
</evidence>
<keyword evidence="9" id="KW-1185">Reference proteome</keyword>
<dbReference type="Gene3D" id="3.30.1330.60">
    <property type="entry name" value="OmpA-like domain"/>
    <property type="match status" value="1"/>
</dbReference>
<dbReference type="GO" id="GO:0009279">
    <property type="term" value="C:cell outer membrane"/>
    <property type="evidence" value="ECO:0007669"/>
    <property type="project" value="UniProtKB-SubCell"/>
</dbReference>
<dbReference type="Pfam" id="PF00691">
    <property type="entry name" value="OmpA"/>
    <property type="match status" value="1"/>
</dbReference>
<comment type="subcellular location">
    <subcellularLocation>
        <location evidence="1">Cell outer membrane</location>
    </subcellularLocation>
</comment>
<evidence type="ECO:0000256" key="2">
    <source>
        <dbReference type="ARBA" id="ARBA00023136"/>
    </source>
</evidence>
<organism evidence="8 9">
    <name type="scientific">Actinomadura meyerae</name>
    <dbReference type="NCBI Taxonomy" id="240840"/>
    <lineage>
        <taxon>Bacteria</taxon>
        <taxon>Bacillati</taxon>
        <taxon>Actinomycetota</taxon>
        <taxon>Actinomycetes</taxon>
        <taxon>Streptosporangiales</taxon>
        <taxon>Thermomonosporaceae</taxon>
        <taxon>Actinomadura</taxon>
    </lineage>
</organism>